<dbReference type="AlphaFoldDB" id="A0A146JZZ5"/>
<protein>
    <submittedName>
        <fullName evidence="1">Uncharacterized protein</fullName>
    </submittedName>
</protein>
<organism evidence="1">
    <name type="scientific">Trepomonas sp. PC1</name>
    <dbReference type="NCBI Taxonomy" id="1076344"/>
    <lineage>
        <taxon>Eukaryota</taxon>
        <taxon>Metamonada</taxon>
        <taxon>Diplomonadida</taxon>
        <taxon>Hexamitidae</taxon>
        <taxon>Hexamitinae</taxon>
        <taxon>Trepomonas</taxon>
    </lineage>
</organism>
<feature type="non-terminal residue" evidence="1">
    <location>
        <position position="1"/>
    </location>
</feature>
<name>A0A146JZZ5_9EUKA</name>
<sequence length="790" mass="90684">YCSDCINIIQLSDPINKQFECTNVCKMQLFASRLCTQLDCYKSIELFPGQTFSSNQYNNNGICAQSCLNYYEYYFVNSEAINKYNCVDCKKEYFIQITSIKICYTVFDKSINETCLNYSISSFQVCTNCSSSLQQIQSVELYHQFQCFTTCPNPYFVSQQNQCVLHCDQRFYNLSYISFTNNQQNRCYNFCDQFYVQNTDSYKCITKQVCNQLFKLIQGQSQLECVEKCEFSALKFAMYDLGEVYCLEPKNFNNINTVFSFTSQSYQNDTEQADCATLFGTSEYKFGDHLCLPYPCKNAAKIFSDEMTLMIYDELTICTSECSQFYNMSTFTCLNCTNTNNYQNYDMTCSNTQQCPLVQLDDTLNFYQCVDECEMFYNGSQCVSITGNLFVLDNNSLTQLVNCQSYFQDIKFGLQVNICLSECKKFTVFAGLTEKQCLSFCDKPFYHQNTLYCSTCPLYVNLTSKTCVSSCVLLSSYICVENCSQSLQLFTSTSRFKVSAKLQSCVFCSDNLQFLFNYQCYLSCPAGQYAFQNQTCSECPYYRSNLSQVDQCFLDLYVSQCPQFYNLLSYKVCKNDCELISLEYECLSECVNYVEAGICQGNCTSLLFMKNGQQNNCVDTCSSYITQQAPAQCVTLCAYKFYKQNEICLLSCHEGQCESNKSSSCYGVILGTTCIAAELCVGNILNQVCVPYKQCPNSQILDKVGQVYNCLTYTDQYYLMMPNGVKLIIQNKEQCTNIIDKMCIPFKCSTGFIWITNGCYQDWNCKMTHQIIQNGICYGVLTEIEAEYEY</sequence>
<gene>
    <name evidence="1" type="ORF">TPC1_30245</name>
</gene>
<reference evidence="1" key="1">
    <citation type="submission" date="2015-07" db="EMBL/GenBank/DDBJ databases">
        <title>Adaptation to a free-living lifestyle via gene acquisitions in the diplomonad Trepomonas sp. PC1.</title>
        <authorList>
            <person name="Xu F."/>
            <person name="Jerlstrom-Hultqvist J."/>
            <person name="Kolisko M."/>
            <person name="Simpson A.G.B."/>
            <person name="Roger A.J."/>
            <person name="Svard S.G."/>
            <person name="Andersson J.O."/>
        </authorList>
    </citation>
    <scope>NUCLEOTIDE SEQUENCE</scope>
    <source>
        <strain evidence="1">PC1</strain>
    </source>
</reference>
<proteinExistence type="predicted"/>
<accession>A0A146JZZ5</accession>
<dbReference type="EMBL" id="GDID01006346">
    <property type="protein sequence ID" value="JAP90260.1"/>
    <property type="molecule type" value="Transcribed_RNA"/>
</dbReference>
<evidence type="ECO:0000313" key="1">
    <source>
        <dbReference type="EMBL" id="JAP90260.1"/>
    </source>
</evidence>